<dbReference type="SUPFAM" id="SSF50911">
    <property type="entry name" value="Mannose 6-phosphate receptor domain"/>
    <property type="match status" value="1"/>
</dbReference>
<name>A0AAD7DZ83_MYCRO</name>
<dbReference type="GO" id="GO:0006914">
    <property type="term" value="P:autophagy"/>
    <property type="evidence" value="ECO:0007669"/>
    <property type="project" value="UniProtKB-KW"/>
</dbReference>
<evidence type="ECO:0000256" key="11">
    <source>
        <dbReference type="ARBA" id="ARBA00022989"/>
    </source>
</evidence>
<keyword evidence="16" id="KW-1015">Disulfide bond</keyword>
<feature type="domain" description="MRH" evidence="20">
    <location>
        <begin position="31"/>
        <end position="193"/>
    </location>
</feature>
<evidence type="ECO:0000259" key="20">
    <source>
        <dbReference type="PROSITE" id="PS51914"/>
    </source>
</evidence>
<dbReference type="AlphaFoldDB" id="A0AAD7DZ83"/>
<dbReference type="InterPro" id="IPR044865">
    <property type="entry name" value="MRH_dom"/>
</dbReference>
<evidence type="ECO:0000256" key="8">
    <source>
        <dbReference type="ARBA" id="ARBA00022692"/>
    </source>
</evidence>
<dbReference type="GO" id="GO:0000139">
    <property type="term" value="C:Golgi membrane"/>
    <property type="evidence" value="ECO:0007669"/>
    <property type="project" value="UniProtKB-SubCell"/>
</dbReference>
<dbReference type="InterPro" id="IPR018939">
    <property type="entry name" value="Autophagy-rel_prot_27"/>
</dbReference>
<feature type="chain" id="PRO_5041936515" description="Autophagy-related protein 27" evidence="19">
    <location>
        <begin position="27"/>
        <end position="290"/>
    </location>
</feature>
<keyword evidence="8 18" id="KW-0812">Transmembrane</keyword>
<dbReference type="InterPro" id="IPR009011">
    <property type="entry name" value="Man6P_isomerase_rcpt-bd_dom_sf"/>
</dbReference>
<dbReference type="PANTHER" id="PTHR15071">
    <property type="entry name" value="MANNOSE-6-PHOSPHATE RECEPTOR FAMILY MEMBER"/>
    <property type="match status" value="1"/>
</dbReference>
<keyword evidence="10" id="KW-0653">Protein transport</keyword>
<dbReference type="Pfam" id="PF09451">
    <property type="entry name" value="ATG27"/>
    <property type="match status" value="1"/>
</dbReference>
<evidence type="ECO:0000256" key="6">
    <source>
        <dbReference type="ARBA" id="ARBA00013776"/>
    </source>
</evidence>
<protein>
    <recommendedName>
        <fullName evidence="6">Autophagy-related protein 27</fullName>
    </recommendedName>
</protein>
<evidence type="ECO:0000256" key="12">
    <source>
        <dbReference type="ARBA" id="ARBA00023006"/>
    </source>
</evidence>
<feature type="signal peptide" evidence="19">
    <location>
        <begin position="1"/>
        <end position="26"/>
    </location>
</feature>
<evidence type="ECO:0000256" key="16">
    <source>
        <dbReference type="ARBA" id="ARBA00023157"/>
    </source>
</evidence>
<comment type="similarity">
    <text evidence="5">Belongs to the ATG27 family.</text>
</comment>
<keyword evidence="17" id="KW-0968">Cytoplasmic vesicle</keyword>
<gene>
    <name evidence="21" type="ORF">B0H17DRAFT_1042071</name>
</gene>
<dbReference type="Gene3D" id="2.70.130.10">
    <property type="entry name" value="Mannose-6-phosphate receptor binding domain"/>
    <property type="match status" value="1"/>
</dbReference>
<dbReference type="PROSITE" id="PS51914">
    <property type="entry name" value="MRH"/>
    <property type="match status" value="1"/>
</dbReference>
<comment type="subcellular location">
    <subcellularLocation>
        <location evidence="2">Cytoplasmic vesicle membrane</location>
        <topology evidence="2">Single-pass type I membrane protein</topology>
    </subcellularLocation>
    <subcellularLocation>
        <location evidence="4">Golgi apparatus membrane</location>
        <topology evidence="4">Single-pass type I membrane protein</topology>
    </subcellularLocation>
    <subcellularLocation>
        <location evidence="1">Mitochondrion membrane</location>
        <topology evidence="1">Single-pass membrane protein</topology>
    </subcellularLocation>
    <subcellularLocation>
        <location evidence="3">Preautophagosomal structure membrane</location>
        <topology evidence="3">Single-pass type I membrane protein</topology>
    </subcellularLocation>
</comment>
<dbReference type="PANTHER" id="PTHR15071:SF13">
    <property type="entry name" value="AUTOPHAGY-RELATED PROTEIN 27"/>
    <property type="match status" value="1"/>
</dbReference>
<dbReference type="GO" id="GO:0031966">
    <property type="term" value="C:mitochondrial membrane"/>
    <property type="evidence" value="ECO:0007669"/>
    <property type="project" value="UniProtKB-SubCell"/>
</dbReference>
<evidence type="ECO:0000256" key="5">
    <source>
        <dbReference type="ARBA" id="ARBA00005363"/>
    </source>
</evidence>
<keyword evidence="11 18" id="KW-1133">Transmembrane helix</keyword>
<evidence type="ECO:0000256" key="13">
    <source>
        <dbReference type="ARBA" id="ARBA00023034"/>
    </source>
</evidence>
<dbReference type="Proteomes" id="UP001221757">
    <property type="component" value="Unassembled WGS sequence"/>
</dbReference>
<evidence type="ECO:0000256" key="10">
    <source>
        <dbReference type="ARBA" id="ARBA00022927"/>
    </source>
</evidence>
<evidence type="ECO:0000256" key="19">
    <source>
        <dbReference type="SAM" id="SignalP"/>
    </source>
</evidence>
<evidence type="ECO:0000256" key="9">
    <source>
        <dbReference type="ARBA" id="ARBA00022729"/>
    </source>
</evidence>
<dbReference type="EMBL" id="JARKIE010000013">
    <property type="protein sequence ID" value="KAJ7703174.1"/>
    <property type="molecule type" value="Genomic_DNA"/>
</dbReference>
<comment type="caution">
    <text evidence="21">The sequence shown here is derived from an EMBL/GenBank/DDBJ whole genome shotgun (WGS) entry which is preliminary data.</text>
</comment>
<proteinExistence type="inferred from homology"/>
<evidence type="ECO:0000256" key="14">
    <source>
        <dbReference type="ARBA" id="ARBA00023128"/>
    </source>
</evidence>
<evidence type="ECO:0000256" key="7">
    <source>
        <dbReference type="ARBA" id="ARBA00022448"/>
    </source>
</evidence>
<evidence type="ECO:0000313" key="22">
    <source>
        <dbReference type="Proteomes" id="UP001221757"/>
    </source>
</evidence>
<keyword evidence="15 18" id="KW-0472">Membrane</keyword>
<evidence type="ECO:0000313" key="21">
    <source>
        <dbReference type="EMBL" id="KAJ7703174.1"/>
    </source>
</evidence>
<keyword evidence="22" id="KW-1185">Reference proteome</keyword>
<feature type="transmembrane region" description="Helical" evidence="18">
    <location>
        <begin position="218"/>
        <end position="239"/>
    </location>
</feature>
<dbReference type="GO" id="GO:0034045">
    <property type="term" value="C:phagophore assembly site membrane"/>
    <property type="evidence" value="ECO:0007669"/>
    <property type="project" value="UniProtKB-SubCell"/>
</dbReference>
<keyword evidence="14" id="KW-0496">Mitochondrion</keyword>
<evidence type="ECO:0000256" key="18">
    <source>
        <dbReference type="SAM" id="Phobius"/>
    </source>
</evidence>
<sequence length="290" mass="31804">MILRAVQNMDLPLFLLLLSWSTAVMASDEPFDCRFQVGALSYDLSPLESEQVITRDRPTPPTREVDSVRLSLCSDLKHEDDVSEEDQCPPGTRVCLTKINYKDDAKRIVSVIPIAQTSATLNPVYKTLSSPKGVSVLLHGSPYPHPINVTDAQQSVNITFLCDTSDPPTSPKFTSYDGAQLNLEWSTPQGCGFAADGGNHENEDSGNEKSGSGSLSSVGWFLLLLLVAFAAYMGLGAYFNYTTYGASGVDLIPHRDFWMEVPYMLRDVLSHLCSTVRPRRSANRGGYIAV</sequence>
<keyword evidence="12" id="KW-0072">Autophagy</keyword>
<evidence type="ECO:0000256" key="17">
    <source>
        <dbReference type="ARBA" id="ARBA00023329"/>
    </source>
</evidence>
<evidence type="ECO:0000256" key="1">
    <source>
        <dbReference type="ARBA" id="ARBA00004304"/>
    </source>
</evidence>
<evidence type="ECO:0000256" key="3">
    <source>
        <dbReference type="ARBA" id="ARBA00004472"/>
    </source>
</evidence>
<keyword evidence="9 19" id="KW-0732">Signal</keyword>
<keyword evidence="7" id="KW-0813">Transport</keyword>
<accession>A0AAD7DZ83</accession>
<evidence type="ECO:0000256" key="4">
    <source>
        <dbReference type="ARBA" id="ARBA00004614"/>
    </source>
</evidence>
<evidence type="ECO:0000256" key="2">
    <source>
        <dbReference type="ARBA" id="ARBA00004358"/>
    </source>
</evidence>
<organism evidence="21 22">
    <name type="scientific">Mycena rosella</name>
    <name type="common">Pink bonnet</name>
    <name type="synonym">Agaricus rosellus</name>
    <dbReference type="NCBI Taxonomy" id="1033263"/>
    <lineage>
        <taxon>Eukaryota</taxon>
        <taxon>Fungi</taxon>
        <taxon>Dikarya</taxon>
        <taxon>Basidiomycota</taxon>
        <taxon>Agaricomycotina</taxon>
        <taxon>Agaricomycetes</taxon>
        <taxon>Agaricomycetidae</taxon>
        <taxon>Agaricales</taxon>
        <taxon>Marasmiineae</taxon>
        <taxon>Mycenaceae</taxon>
        <taxon>Mycena</taxon>
    </lineage>
</organism>
<dbReference type="GO" id="GO:0015031">
    <property type="term" value="P:protein transport"/>
    <property type="evidence" value="ECO:0007669"/>
    <property type="project" value="UniProtKB-KW"/>
</dbReference>
<dbReference type="GO" id="GO:0030659">
    <property type="term" value="C:cytoplasmic vesicle membrane"/>
    <property type="evidence" value="ECO:0007669"/>
    <property type="project" value="UniProtKB-SubCell"/>
</dbReference>
<evidence type="ECO:0000256" key="15">
    <source>
        <dbReference type="ARBA" id="ARBA00023136"/>
    </source>
</evidence>
<reference evidence="21" key="1">
    <citation type="submission" date="2023-03" db="EMBL/GenBank/DDBJ databases">
        <title>Massive genome expansion in bonnet fungi (Mycena s.s.) driven by repeated elements and novel gene families across ecological guilds.</title>
        <authorList>
            <consortium name="Lawrence Berkeley National Laboratory"/>
            <person name="Harder C.B."/>
            <person name="Miyauchi S."/>
            <person name="Viragh M."/>
            <person name="Kuo A."/>
            <person name="Thoen E."/>
            <person name="Andreopoulos B."/>
            <person name="Lu D."/>
            <person name="Skrede I."/>
            <person name="Drula E."/>
            <person name="Henrissat B."/>
            <person name="Morin E."/>
            <person name="Kohler A."/>
            <person name="Barry K."/>
            <person name="LaButti K."/>
            <person name="Morin E."/>
            <person name="Salamov A."/>
            <person name="Lipzen A."/>
            <person name="Mereny Z."/>
            <person name="Hegedus B."/>
            <person name="Baldrian P."/>
            <person name="Stursova M."/>
            <person name="Weitz H."/>
            <person name="Taylor A."/>
            <person name="Grigoriev I.V."/>
            <person name="Nagy L.G."/>
            <person name="Martin F."/>
            <person name="Kauserud H."/>
        </authorList>
    </citation>
    <scope>NUCLEOTIDE SEQUENCE</scope>
    <source>
        <strain evidence="21">CBHHK067</strain>
    </source>
</reference>
<keyword evidence="13" id="KW-0333">Golgi apparatus</keyword>